<feature type="transmembrane region" description="Helical" evidence="17">
    <location>
        <begin position="84"/>
        <end position="107"/>
    </location>
</feature>
<comment type="similarity">
    <text evidence="2">Belongs to the Ca(2+):cation antiporter (CaCA) (TC 2.A.19) family. SLC24A subfamily.</text>
</comment>
<evidence type="ECO:0000313" key="20">
    <source>
        <dbReference type="Proteomes" id="UP001152320"/>
    </source>
</evidence>
<feature type="transmembrane region" description="Helical" evidence="17">
    <location>
        <begin position="380"/>
        <end position="403"/>
    </location>
</feature>
<keyword evidence="16" id="KW-0739">Sodium transport</keyword>
<feature type="transmembrane region" description="Helical" evidence="17">
    <location>
        <begin position="157"/>
        <end position="180"/>
    </location>
</feature>
<evidence type="ECO:0000256" key="7">
    <source>
        <dbReference type="ARBA" id="ARBA00022692"/>
    </source>
</evidence>
<keyword evidence="10" id="KW-0769">Symport</keyword>
<feature type="transmembrane region" description="Helical" evidence="17">
    <location>
        <begin position="314"/>
        <end position="333"/>
    </location>
</feature>
<dbReference type="PANTHER" id="PTHR10846:SF73">
    <property type="entry name" value="SODIUM_CALCIUM EXCHANGER MEMBRANE REGION DOMAIN-CONTAINING PROTEIN"/>
    <property type="match status" value="1"/>
</dbReference>
<evidence type="ECO:0000256" key="8">
    <source>
        <dbReference type="ARBA" id="ARBA00022729"/>
    </source>
</evidence>
<keyword evidence="14" id="KW-0406">Ion transport</keyword>
<evidence type="ECO:0000256" key="15">
    <source>
        <dbReference type="ARBA" id="ARBA00023136"/>
    </source>
</evidence>
<sequence>MAHRYHTTKKQKFAISAVCCILLLTLTSIGSFITRLVLEENVDKSLPNLAADGVNQSRVNCTADTIDAFPDGVFTPSQLSHGAFLLNIAVGIYMFGVLAIVCDSYYVPSLEVICQKLKLSQDVAGATFMAAGSSAPELFTSVIGVCVAKGDIGLGTIIGSAVFNLYFIIGLCGLLTSAVIQLKWWAVTRDCICYLISVGALVGVMQDSYIKWYEGLTLLGLYITYIFLMFNNHRIERLVIGSKSKVTSRRNDSERAPLLSDKEDLQTATSGYTSEMEDIDHSEPEDGYATVVSHTVQGEPEDSLSPFQIPKERWITIIMWVLYLPPSVMFYFTIPNCQKEKWNRWFPVTFVVSLIWIGISSYVLVWMANTVGITFGIPDVVLGYTVLAVGNSVPDALASVMVARNGYGDMAISNSIGSNIFDILLCLGLPWFLQTAVIDRGSEIDIHNSGSWYMAIMLFGTVFILLLLFKVSKFKLGKILGAIFLGMYTITISLGIFIETYLFSSHLPEC</sequence>
<keyword evidence="6" id="KW-0109">Calcium transport</keyword>
<feature type="transmembrane region" description="Helical" evidence="17">
    <location>
        <begin position="212"/>
        <end position="230"/>
    </location>
</feature>
<dbReference type="GO" id="GO:0015293">
    <property type="term" value="F:symporter activity"/>
    <property type="evidence" value="ECO:0007669"/>
    <property type="project" value="UniProtKB-KW"/>
</dbReference>
<dbReference type="PANTHER" id="PTHR10846">
    <property type="entry name" value="SODIUM/POTASSIUM/CALCIUM EXCHANGER"/>
    <property type="match status" value="1"/>
</dbReference>
<evidence type="ECO:0000256" key="17">
    <source>
        <dbReference type="SAM" id="Phobius"/>
    </source>
</evidence>
<dbReference type="EMBL" id="JAIZAY010000014">
    <property type="protein sequence ID" value="KAJ8028924.1"/>
    <property type="molecule type" value="Genomic_DNA"/>
</dbReference>
<evidence type="ECO:0000256" key="1">
    <source>
        <dbReference type="ARBA" id="ARBA00004141"/>
    </source>
</evidence>
<evidence type="ECO:0000256" key="5">
    <source>
        <dbReference type="ARBA" id="ARBA00022538"/>
    </source>
</evidence>
<evidence type="ECO:0000256" key="16">
    <source>
        <dbReference type="ARBA" id="ARBA00023201"/>
    </source>
</evidence>
<organism evidence="19 20">
    <name type="scientific">Holothuria leucospilota</name>
    <name type="common">Black long sea cucumber</name>
    <name type="synonym">Mertensiothuria leucospilota</name>
    <dbReference type="NCBI Taxonomy" id="206669"/>
    <lineage>
        <taxon>Eukaryota</taxon>
        <taxon>Metazoa</taxon>
        <taxon>Echinodermata</taxon>
        <taxon>Eleutherozoa</taxon>
        <taxon>Echinozoa</taxon>
        <taxon>Holothuroidea</taxon>
        <taxon>Aspidochirotacea</taxon>
        <taxon>Aspidochirotida</taxon>
        <taxon>Holothuriidae</taxon>
        <taxon>Holothuria</taxon>
    </lineage>
</organism>
<evidence type="ECO:0000256" key="4">
    <source>
        <dbReference type="ARBA" id="ARBA00022449"/>
    </source>
</evidence>
<proteinExistence type="inferred from homology"/>
<evidence type="ECO:0000259" key="18">
    <source>
        <dbReference type="Pfam" id="PF01699"/>
    </source>
</evidence>
<evidence type="ECO:0000256" key="3">
    <source>
        <dbReference type="ARBA" id="ARBA00022448"/>
    </source>
</evidence>
<gene>
    <name evidence="19" type="ORF">HOLleu_28182</name>
</gene>
<evidence type="ECO:0000256" key="12">
    <source>
        <dbReference type="ARBA" id="ARBA00022989"/>
    </source>
</evidence>
<dbReference type="Proteomes" id="UP001152320">
    <property type="component" value="Chromosome 14"/>
</dbReference>
<evidence type="ECO:0000256" key="13">
    <source>
        <dbReference type="ARBA" id="ARBA00023053"/>
    </source>
</evidence>
<keyword evidence="7 17" id="KW-0812">Transmembrane</keyword>
<dbReference type="InterPro" id="IPR004481">
    <property type="entry name" value="K/Na/Ca-exchanger"/>
</dbReference>
<dbReference type="FunFam" id="1.20.1420.30:FF:000004">
    <property type="entry name" value="Sodium/potassium/calcium exchanger 2 isoform 1"/>
    <property type="match status" value="1"/>
</dbReference>
<keyword evidence="9" id="KW-0106">Calcium</keyword>
<keyword evidence="20" id="KW-1185">Reference proteome</keyword>
<protein>
    <submittedName>
        <fullName evidence="19">Sodium/potassium/calcium exchanger 5</fullName>
    </submittedName>
</protein>
<dbReference type="GO" id="GO:0008273">
    <property type="term" value="F:calcium, potassium:sodium antiporter activity"/>
    <property type="evidence" value="ECO:0007669"/>
    <property type="project" value="TreeGrafter"/>
</dbReference>
<keyword evidence="11" id="KW-0630">Potassium</keyword>
<keyword evidence="12 17" id="KW-1133">Transmembrane helix</keyword>
<feature type="transmembrane region" description="Helical" evidence="17">
    <location>
        <begin position="345"/>
        <end position="368"/>
    </location>
</feature>
<feature type="transmembrane region" description="Helical" evidence="17">
    <location>
        <begin position="476"/>
        <end position="498"/>
    </location>
</feature>
<feature type="domain" description="Sodium/calcium exchanger membrane region" evidence="18">
    <location>
        <begin position="89"/>
        <end position="230"/>
    </location>
</feature>
<comment type="subcellular location">
    <subcellularLocation>
        <location evidence="1">Membrane</location>
        <topology evidence="1">Multi-pass membrane protein</topology>
    </subcellularLocation>
</comment>
<dbReference type="GO" id="GO:0005886">
    <property type="term" value="C:plasma membrane"/>
    <property type="evidence" value="ECO:0007669"/>
    <property type="project" value="TreeGrafter"/>
</dbReference>
<dbReference type="FunFam" id="1.20.1420.30:FF:000009">
    <property type="entry name" value="sodium/potassium/calcium exchanger 5 isoform X2"/>
    <property type="match status" value="1"/>
</dbReference>
<accession>A0A9Q1BM00</accession>
<dbReference type="OrthoDB" id="2127281at2759"/>
<evidence type="ECO:0000256" key="14">
    <source>
        <dbReference type="ARBA" id="ARBA00023065"/>
    </source>
</evidence>
<keyword evidence="5" id="KW-0633">Potassium transport</keyword>
<dbReference type="GO" id="GO:0006874">
    <property type="term" value="P:intracellular calcium ion homeostasis"/>
    <property type="evidence" value="ECO:0007669"/>
    <property type="project" value="TreeGrafter"/>
</dbReference>
<evidence type="ECO:0000256" key="9">
    <source>
        <dbReference type="ARBA" id="ARBA00022837"/>
    </source>
</evidence>
<reference evidence="19" key="1">
    <citation type="submission" date="2021-10" db="EMBL/GenBank/DDBJ databases">
        <title>Tropical sea cucumber genome reveals ecological adaptation and Cuvierian tubules defense mechanism.</title>
        <authorList>
            <person name="Chen T."/>
        </authorList>
    </citation>
    <scope>NUCLEOTIDE SEQUENCE</scope>
    <source>
        <strain evidence="19">Nanhai2018</strain>
        <tissue evidence="19">Muscle</tissue>
    </source>
</reference>
<dbReference type="Pfam" id="PF01699">
    <property type="entry name" value="Na_Ca_ex"/>
    <property type="match status" value="2"/>
</dbReference>
<dbReference type="AlphaFoldDB" id="A0A9Q1BM00"/>
<evidence type="ECO:0000313" key="19">
    <source>
        <dbReference type="EMBL" id="KAJ8028924.1"/>
    </source>
</evidence>
<dbReference type="InterPro" id="IPR044880">
    <property type="entry name" value="NCX_ion-bd_dom_sf"/>
</dbReference>
<evidence type="ECO:0000256" key="2">
    <source>
        <dbReference type="ARBA" id="ARBA00005364"/>
    </source>
</evidence>
<feature type="domain" description="Sodium/calcium exchanger membrane region" evidence="18">
    <location>
        <begin position="347"/>
        <end position="492"/>
    </location>
</feature>
<keyword evidence="4" id="KW-0050">Antiport</keyword>
<evidence type="ECO:0000256" key="10">
    <source>
        <dbReference type="ARBA" id="ARBA00022847"/>
    </source>
</evidence>
<evidence type="ECO:0000256" key="11">
    <source>
        <dbReference type="ARBA" id="ARBA00022958"/>
    </source>
</evidence>
<keyword evidence="15 17" id="KW-0472">Membrane</keyword>
<dbReference type="NCBIfam" id="TIGR00367">
    <property type="entry name" value="calcium/sodium antiporter"/>
    <property type="match status" value="1"/>
</dbReference>
<keyword evidence="3" id="KW-0813">Transport</keyword>
<feature type="transmembrane region" description="Helical" evidence="17">
    <location>
        <begin position="415"/>
        <end position="432"/>
    </location>
</feature>
<feature type="transmembrane region" description="Helical" evidence="17">
    <location>
        <begin position="12"/>
        <end position="38"/>
    </location>
</feature>
<keyword evidence="8" id="KW-0732">Signal</keyword>
<dbReference type="InterPro" id="IPR004837">
    <property type="entry name" value="NaCa_Exmemb"/>
</dbReference>
<name>A0A9Q1BM00_HOLLE</name>
<keyword evidence="13" id="KW-0915">Sodium</keyword>
<dbReference type="Gene3D" id="1.20.1420.30">
    <property type="entry name" value="NCX, central ion-binding region"/>
    <property type="match status" value="2"/>
</dbReference>
<evidence type="ECO:0000256" key="6">
    <source>
        <dbReference type="ARBA" id="ARBA00022568"/>
    </source>
</evidence>
<feature type="transmembrane region" description="Helical" evidence="17">
    <location>
        <begin position="452"/>
        <end position="469"/>
    </location>
</feature>
<comment type="caution">
    <text evidence="19">The sequence shown here is derived from an EMBL/GenBank/DDBJ whole genome shotgun (WGS) entry which is preliminary data.</text>
</comment>
<dbReference type="GO" id="GO:0005262">
    <property type="term" value="F:calcium channel activity"/>
    <property type="evidence" value="ECO:0007669"/>
    <property type="project" value="TreeGrafter"/>
</dbReference>